<proteinExistence type="predicted"/>
<sequence length="399" mass="44982">MINNNKTESAVDSSTPGNLRQSSPLSSMHLKQPKKLRQEINTHAFKQNYFELDLHSGPGVQLLRFENTTTCSNSRPQQEEHSQTMKICKQFQQKFRTSDLSLELPKTQKKRKQSLDEHQSCPVAPQNPQPLHPQQPHLIQSVVSKGKEEDQASLPSTTKAIHMESERPKKHFKTTNGHGEDNPRFEELSSQIQLPTQSSLILDSSSLVEELQQMQLSTLQNQTFLPQNTREDMDDRTVSSHRSITNELPNMNMMQNVKSANRGIQCDPSASTGNCVLPPNTRLLPNKETDMDFAWKDACLRWIQENSTGNLVGQGHDTTVSGHSQTVQPEPILAYGYQMVTAGMDMSTCSVENSNQQERSRLVDAPSCVPDPIQERVFEEVNMLRLYLAIHQALSRGAQ</sequence>
<feature type="region of interest" description="Disordered" evidence="1">
    <location>
        <begin position="99"/>
        <end position="183"/>
    </location>
</feature>
<evidence type="ECO:0000256" key="1">
    <source>
        <dbReference type="SAM" id="MobiDB-lite"/>
    </source>
</evidence>
<dbReference type="GeneID" id="68104108"/>
<gene>
    <name evidence="2" type="ORF">C9374_011654</name>
</gene>
<dbReference type="RefSeq" id="XP_044543163.1">
    <property type="nucleotide sequence ID" value="XM_044687333.1"/>
</dbReference>
<evidence type="ECO:0000313" key="3">
    <source>
        <dbReference type="Proteomes" id="UP000816034"/>
    </source>
</evidence>
<comment type="caution">
    <text evidence="2">The sequence shown here is derived from an EMBL/GenBank/DDBJ whole genome shotgun (WGS) entry which is preliminary data.</text>
</comment>
<dbReference type="Proteomes" id="UP000816034">
    <property type="component" value="Unassembled WGS sequence"/>
</dbReference>
<evidence type="ECO:0000313" key="2">
    <source>
        <dbReference type="EMBL" id="KAG2373989.1"/>
    </source>
</evidence>
<dbReference type="AlphaFoldDB" id="A0AA88GEN3"/>
<keyword evidence="3" id="KW-1185">Reference proteome</keyword>
<organism evidence="2 3">
    <name type="scientific">Naegleria lovaniensis</name>
    <name type="common">Amoeba</name>
    <dbReference type="NCBI Taxonomy" id="51637"/>
    <lineage>
        <taxon>Eukaryota</taxon>
        <taxon>Discoba</taxon>
        <taxon>Heterolobosea</taxon>
        <taxon>Tetramitia</taxon>
        <taxon>Eutetramitia</taxon>
        <taxon>Vahlkampfiidae</taxon>
        <taxon>Naegleria</taxon>
    </lineage>
</organism>
<feature type="region of interest" description="Disordered" evidence="1">
    <location>
        <begin position="1"/>
        <end position="33"/>
    </location>
</feature>
<feature type="compositionally biased region" description="Polar residues" evidence="1">
    <location>
        <begin position="1"/>
        <end position="26"/>
    </location>
</feature>
<name>A0AA88GEN3_NAELO</name>
<accession>A0AA88GEN3</accession>
<reference evidence="2 3" key="1">
    <citation type="journal article" date="2018" name="BMC Genomics">
        <title>The genome of Naegleria lovaniensis, the basis for a comparative approach to unravel pathogenicity factors of the human pathogenic amoeba N. fowleri.</title>
        <authorList>
            <person name="Liechti N."/>
            <person name="Schurch N."/>
            <person name="Bruggmann R."/>
            <person name="Wittwer M."/>
        </authorList>
    </citation>
    <scope>NUCLEOTIDE SEQUENCE [LARGE SCALE GENOMIC DNA]</scope>
    <source>
        <strain evidence="2 3">ATCC 30569</strain>
    </source>
</reference>
<protein>
    <submittedName>
        <fullName evidence="2">Uncharacterized protein</fullName>
    </submittedName>
</protein>
<dbReference type="EMBL" id="PYSW02000049">
    <property type="protein sequence ID" value="KAG2373989.1"/>
    <property type="molecule type" value="Genomic_DNA"/>
</dbReference>